<organism evidence="2 3">
    <name type="scientific">Cohnella rhizosphaerae</name>
    <dbReference type="NCBI Taxonomy" id="1457232"/>
    <lineage>
        <taxon>Bacteria</taxon>
        <taxon>Bacillati</taxon>
        <taxon>Bacillota</taxon>
        <taxon>Bacilli</taxon>
        <taxon>Bacillales</taxon>
        <taxon>Paenibacillaceae</taxon>
        <taxon>Cohnella</taxon>
    </lineage>
</organism>
<evidence type="ECO:0000313" key="2">
    <source>
        <dbReference type="EMBL" id="MDG0810187.1"/>
    </source>
</evidence>
<feature type="region of interest" description="Disordered" evidence="1">
    <location>
        <begin position="17"/>
        <end position="38"/>
    </location>
</feature>
<gene>
    <name evidence="2" type="ORF">OMP40_13130</name>
</gene>
<keyword evidence="3" id="KW-1185">Reference proteome</keyword>
<accession>A0A9X4KYI7</accession>
<reference evidence="2" key="1">
    <citation type="submission" date="2022-10" db="EMBL/GenBank/DDBJ databases">
        <title>Comparative genomic analysis of Cohnella hashimotonis sp. nov., isolated from the International Space Station.</title>
        <authorList>
            <person name="Simpson A."/>
            <person name="Venkateswaran K."/>
        </authorList>
    </citation>
    <scope>NUCLEOTIDE SEQUENCE</scope>
    <source>
        <strain evidence="2">DSM 28161</strain>
    </source>
</reference>
<protein>
    <submittedName>
        <fullName evidence="2">Uncharacterized protein</fullName>
    </submittedName>
</protein>
<sequence>MPDEIIAGAGRVLPVAEGARAPGDMDMHPHGPTASIQPYDMSVRTGELPSSQTEGLPAAEARFWTGGLL</sequence>
<dbReference type="Proteomes" id="UP001153404">
    <property type="component" value="Unassembled WGS sequence"/>
</dbReference>
<evidence type="ECO:0000256" key="1">
    <source>
        <dbReference type="SAM" id="MobiDB-lite"/>
    </source>
</evidence>
<dbReference type="EMBL" id="JAPDIA010000003">
    <property type="protein sequence ID" value="MDG0810187.1"/>
    <property type="molecule type" value="Genomic_DNA"/>
</dbReference>
<evidence type="ECO:0000313" key="3">
    <source>
        <dbReference type="Proteomes" id="UP001153404"/>
    </source>
</evidence>
<proteinExistence type="predicted"/>
<name>A0A9X4KYI7_9BACL</name>
<comment type="caution">
    <text evidence="2">The sequence shown here is derived from an EMBL/GenBank/DDBJ whole genome shotgun (WGS) entry which is preliminary data.</text>
</comment>
<dbReference type="AlphaFoldDB" id="A0A9X4KYI7"/>